<proteinExistence type="predicted"/>
<protein>
    <submittedName>
        <fullName evidence="2">Uncharacterized protein</fullName>
    </submittedName>
</protein>
<dbReference type="Proteomes" id="UP001454036">
    <property type="component" value="Unassembled WGS sequence"/>
</dbReference>
<sequence>MSVSPQGRSSEKLKSLRLKLNTIDYYSGRGRIFELDSEEQPQEDEKVESTTPAKETTQHQYPPCHGQSRPRRNRGRNRYR</sequence>
<comment type="caution">
    <text evidence="2">The sequence shown here is derived from an EMBL/GenBank/DDBJ whole genome shotgun (WGS) entry which is preliminary data.</text>
</comment>
<dbReference type="AlphaFoldDB" id="A0AAV3Q4G9"/>
<name>A0AAV3Q4G9_LITER</name>
<evidence type="ECO:0000313" key="3">
    <source>
        <dbReference type="Proteomes" id="UP001454036"/>
    </source>
</evidence>
<dbReference type="EMBL" id="BAABME010050175">
    <property type="protein sequence ID" value="GAA0157851.1"/>
    <property type="molecule type" value="Genomic_DNA"/>
</dbReference>
<evidence type="ECO:0000256" key="1">
    <source>
        <dbReference type="SAM" id="MobiDB-lite"/>
    </source>
</evidence>
<feature type="compositionally biased region" description="Polar residues" evidence="1">
    <location>
        <begin position="49"/>
        <end position="60"/>
    </location>
</feature>
<gene>
    <name evidence="2" type="ORF">LIER_44127</name>
</gene>
<keyword evidence="3" id="KW-1185">Reference proteome</keyword>
<organism evidence="2 3">
    <name type="scientific">Lithospermum erythrorhizon</name>
    <name type="common">Purple gromwell</name>
    <name type="synonym">Lithospermum officinale var. erythrorhizon</name>
    <dbReference type="NCBI Taxonomy" id="34254"/>
    <lineage>
        <taxon>Eukaryota</taxon>
        <taxon>Viridiplantae</taxon>
        <taxon>Streptophyta</taxon>
        <taxon>Embryophyta</taxon>
        <taxon>Tracheophyta</taxon>
        <taxon>Spermatophyta</taxon>
        <taxon>Magnoliopsida</taxon>
        <taxon>eudicotyledons</taxon>
        <taxon>Gunneridae</taxon>
        <taxon>Pentapetalae</taxon>
        <taxon>asterids</taxon>
        <taxon>lamiids</taxon>
        <taxon>Boraginales</taxon>
        <taxon>Boraginaceae</taxon>
        <taxon>Boraginoideae</taxon>
        <taxon>Lithospermeae</taxon>
        <taxon>Lithospermum</taxon>
    </lineage>
</organism>
<accession>A0AAV3Q4G9</accession>
<feature type="compositionally biased region" description="Basic residues" evidence="1">
    <location>
        <begin position="68"/>
        <end position="80"/>
    </location>
</feature>
<evidence type="ECO:0000313" key="2">
    <source>
        <dbReference type="EMBL" id="GAA0157851.1"/>
    </source>
</evidence>
<reference evidence="2 3" key="1">
    <citation type="submission" date="2024-01" db="EMBL/GenBank/DDBJ databases">
        <title>The complete chloroplast genome sequence of Lithospermum erythrorhizon: insights into the phylogenetic relationship among Boraginaceae species and the maternal lineages of purple gromwells.</title>
        <authorList>
            <person name="Okada T."/>
            <person name="Watanabe K."/>
        </authorList>
    </citation>
    <scope>NUCLEOTIDE SEQUENCE [LARGE SCALE GENOMIC DNA]</scope>
</reference>
<feature type="region of interest" description="Disordered" evidence="1">
    <location>
        <begin position="34"/>
        <end position="80"/>
    </location>
</feature>